<dbReference type="AlphaFoldDB" id="A0A9J6D1F5"/>
<dbReference type="Proteomes" id="UP000821866">
    <property type="component" value="Unassembled WGS sequence"/>
</dbReference>
<comment type="caution">
    <text evidence="1">The sequence shown here is derived from an EMBL/GenBank/DDBJ whole genome shotgun (WGS) entry which is preliminary data.</text>
</comment>
<gene>
    <name evidence="1" type="ORF">HPB51_027089</name>
</gene>
<name>A0A9J6D1F5_RHIMP</name>
<protein>
    <submittedName>
        <fullName evidence="1">Uncharacterized protein</fullName>
    </submittedName>
</protein>
<accession>A0A9J6D1F5</accession>
<dbReference type="EMBL" id="JABSTU010003440">
    <property type="protein sequence ID" value="KAH7971570.1"/>
    <property type="molecule type" value="Genomic_DNA"/>
</dbReference>
<evidence type="ECO:0000313" key="1">
    <source>
        <dbReference type="EMBL" id="KAH7971570.1"/>
    </source>
</evidence>
<keyword evidence="2" id="KW-1185">Reference proteome</keyword>
<evidence type="ECO:0000313" key="2">
    <source>
        <dbReference type="Proteomes" id="UP000821866"/>
    </source>
</evidence>
<organism evidence="1 2">
    <name type="scientific">Rhipicephalus microplus</name>
    <name type="common">Cattle tick</name>
    <name type="synonym">Boophilus microplus</name>
    <dbReference type="NCBI Taxonomy" id="6941"/>
    <lineage>
        <taxon>Eukaryota</taxon>
        <taxon>Metazoa</taxon>
        <taxon>Ecdysozoa</taxon>
        <taxon>Arthropoda</taxon>
        <taxon>Chelicerata</taxon>
        <taxon>Arachnida</taxon>
        <taxon>Acari</taxon>
        <taxon>Parasitiformes</taxon>
        <taxon>Ixodida</taxon>
        <taxon>Ixodoidea</taxon>
        <taxon>Ixodidae</taxon>
        <taxon>Rhipicephalinae</taxon>
        <taxon>Rhipicephalus</taxon>
        <taxon>Boophilus</taxon>
    </lineage>
</organism>
<sequence>MAWKLGAYPLLATSNDLFPGIGKWNVFWNLERGAEVGSIKRAVRVFDIFARQTREDWRLPRGVVDRARVGGGWLSQRVVRLGLLLRHGALLAQATSRTELQETWRRIVEVFVDVAAPDTKPDTKKALLLKALGVERLQAYYKAAEEPTLLDGVQASANGATCDAYQQALAVLDAYFGLPEDTFGVWARFWQRVHEPDKTRPIDSNAVVVG</sequence>
<reference evidence="1" key="1">
    <citation type="journal article" date="2020" name="Cell">
        <title>Large-Scale Comparative Analyses of Tick Genomes Elucidate Their Genetic Diversity and Vector Capacities.</title>
        <authorList>
            <consortium name="Tick Genome and Microbiome Consortium (TIGMIC)"/>
            <person name="Jia N."/>
            <person name="Wang J."/>
            <person name="Shi W."/>
            <person name="Du L."/>
            <person name="Sun Y."/>
            <person name="Zhan W."/>
            <person name="Jiang J.F."/>
            <person name="Wang Q."/>
            <person name="Zhang B."/>
            <person name="Ji P."/>
            <person name="Bell-Sakyi L."/>
            <person name="Cui X.M."/>
            <person name="Yuan T.T."/>
            <person name="Jiang B.G."/>
            <person name="Yang W.F."/>
            <person name="Lam T.T."/>
            <person name="Chang Q.C."/>
            <person name="Ding S.J."/>
            <person name="Wang X.J."/>
            <person name="Zhu J.G."/>
            <person name="Ruan X.D."/>
            <person name="Zhao L."/>
            <person name="Wei J.T."/>
            <person name="Ye R.Z."/>
            <person name="Que T.C."/>
            <person name="Du C.H."/>
            <person name="Zhou Y.H."/>
            <person name="Cheng J.X."/>
            <person name="Dai P.F."/>
            <person name="Guo W.B."/>
            <person name="Han X.H."/>
            <person name="Huang E.J."/>
            <person name="Li L.F."/>
            <person name="Wei W."/>
            <person name="Gao Y.C."/>
            <person name="Liu J.Z."/>
            <person name="Shao H.Z."/>
            <person name="Wang X."/>
            <person name="Wang C.C."/>
            <person name="Yang T.C."/>
            <person name="Huo Q.B."/>
            <person name="Li W."/>
            <person name="Chen H.Y."/>
            <person name="Chen S.E."/>
            <person name="Zhou L.G."/>
            <person name="Ni X.B."/>
            <person name="Tian J.H."/>
            <person name="Sheng Y."/>
            <person name="Liu T."/>
            <person name="Pan Y.S."/>
            <person name="Xia L.Y."/>
            <person name="Li J."/>
            <person name="Zhao F."/>
            <person name="Cao W.C."/>
        </authorList>
    </citation>
    <scope>NUCLEOTIDE SEQUENCE</scope>
    <source>
        <strain evidence="1">Rmic-2018</strain>
    </source>
</reference>
<proteinExistence type="predicted"/>
<reference evidence="1" key="2">
    <citation type="submission" date="2021-09" db="EMBL/GenBank/DDBJ databases">
        <authorList>
            <person name="Jia N."/>
            <person name="Wang J."/>
            <person name="Shi W."/>
            <person name="Du L."/>
            <person name="Sun Y."/>
            <person name="Zhan W."/>
            <person name="Jiang J."/>
            <person name="Wang Q."/>
            <person name="Zhang B."/>
            <person name="Ji P."/>
            <person name="Sakyi L.B."/>
            <person name="Cui X."/>
            <person name="Yuan T."/>
            <person name="Jiang B."/>
            <person name="Yang W."/>
            <person name="Lam T.T.-Y."/>
            <person name="Chang Q."/>
            <person name="Ding S."/>
            <person name="Wang X."/>
            <person name="Zhu J."/>
            <person name="Ruan X."/>
            <person name="Zhao L."/>
            <person name="Wei J."/>
            <person name="Que T."/>
            <person name="Du C."/>
            <person name="Cheng J."/>
            <person name="Dai P."/>
            <person name="Han X."/>
            <person name="Huang E."/>
            <person name="Gao Y."/>
            <person name="Liu J."/>
            <person name="Shao H."/>
            <person name="Ye R."/>
            <person name="Li L."/>
            <person name="Wei W."/>
            <person name="Wang X."/>
            <person name="Wang C."/>
            <person name="Huo Q."/>
            <person name="Li W."/>
            <person name="Guo W."/>
            <person name="Chen H."/>
            <person name="Chen S."/>
            <person name="Zhou L."/>
            <person name="Zhou L."/>
            <person name="Ni X."/>
            <person name="Tian J."/>
            <person name="Zhou Y."/>
            <person name="Sheng Y."/>
            <person name="Liu T."/>
            <person name="Pan Y."/>
            <person name="Xia L."/>
            <person name="Li J."/>
            <person name="Zhao F."/>
            <person name="Cao W."/>
        </authorList>
    </citation>
    <scope>NUCLEOTIDE SEQUENCE</scope>
    <source>
        <strain evidence="1">Rmic-2018</strain>
        <tissue evidence="1">Larvae</tissue>
    </source>
</reference>